<keyword evidence="2" id="KW-0812">Transmembrane</keyword>
<feature type="transmembrane region" description="Helical" evidence="2">
    <location>
        <begin position="263"/>
        <end position="282"/>
    </location>
</feature>
<feature type="transmembrane region" description="Helical" evidence="2">
    <location>
        <begin position="416"/>
        <end position="434"/>
    </location>
</feature>
<reference evidence="3" key="1">
    <citation type="submission" date="2020-10" db="EMBL/GenBank/DDBJ databases">
        <authorList>
            <person name="Han B."/>
            <person name="Lu T."/>
            <person name="Zhao Q."/>
            <person name="Huang X."/>
            <person name="Zhao Y."/>
        </authorList>
    </citation>
    <scope>NUCLEOTIDE SEQUENCE</scope>
</reference>
<dbReference type="OrthoDB" id="656344at2759"/>
<evidence type="ECO:0000256" key="2">
    <source>
        <dbReference type="SAM" id="Phobius"/>
    </source>
</evidence>
<name>A0A811NZX2_9POAL</name>
<proteinExistence type="predicted"/>
<feature type="transmembrane region" description="Helical" evidence="2">
    <location>
        <begin position="83"/>
        <end position="103"/>
    </location>
</feature>
<feature type="transmembrane region" description="Helical" evidence="2">
    <location>
        <begin position="446"/>
        <end position="468"/>
    </location>
</feature>
<feature type="transmembrane region" description="Helical" evidence="2">
    <location>
        <begin position="238"/>
        <end position="257"/>
    </location>
</feature>
<feature type="compositionally biased region" description="Low complexity" evidence="1">
    <location>
        <begin position="308"/>
        <end position="333"/>
    </location>
</feature>
<evidence type="ECO:0000313" key="3">
    <source>
        <dbReference type="EMBL" id="CAD6231435.1"/>
    </source>
</evidence>
<gene>
    <name evidence="3" type="ORF">NCGR_LOCUS21521</name>
</gene>
<evidence type="ECO:0000256" key="1">
    <source>
        <dbReference type="SAM" id="MobiDB-lite"/>
    </source>
</evidence>
<feature type="region of interest" description="Disordered" evidence="1">
    <location>
        <begin position="308"/>
        <end position="385"/>
    </location>
</feature>
<keyword evidence="2" id="KW-1133">Transmembrane helix</keyword>
<accession>A0A811NZX2</accession>
<comment type="caution">
    <text evidence="3">The sequence shown here is derived from an EMBL/GenBank/DDBJ whole genome shotgun (WGS) entry which is preliminary data.</text>
</comment>
<feature type="transmembrane region" description="Helical" evidence="2">
    <location>
        <begin position="45"/>
        <end position="71"/>
    </location>
</feature>
<organism evidence="3 4">
    <name type="scientific">Miscanthus lutarioriparius</name>
    <dbReference type="NCBI Taxonomy" id="422564"/>
    <lineage>
        <taxon>Eukaryota</taxon>
        <taxon>Viridiplantae</taxon>
        <taxon>Streptophyta</taxon>
        <taxon>Embryophyta</taxon>
        <taxon>Tracheophyta</taxon>
        <taxon>Spermatophyta</taxon>
        <taxon>Magnoliopsida</taxon>
        <taxon>Liliopsida</taxon>
        <taxon>Poales</taxon>
        <taxon>Poaceae</taxon>
        <taxon>PACMAD clade</taxon>
        <taxon>Panicoideae</taxon>
        <taxon>Andropogonodae</taxon>
        <taxon>Andropogoneae</taxon>
        <taxon>Saccharinae</taxon>
        <taxon>Miscanthus</taxon>
    </lineage>
</organism>
<protein>
    <submittedName>
        <fullName evidence="3">Uncharacterized protein</fullName>
    </submittedName>
</protein>
<dbReference type="AlphaFoldDB" id="A0A811NZX2"/>
<dbReference type="EMBL" id="CAJGYO010000005">
    <property type="protein sequence ID" value="CAD6231435.1"/>
    <property type="molecule type" value="Genomic_DNA"/>
</dbReference>
<feature type="transmembrane region" description="Helical" evidence="2">
    <location>
        <begin position="200"/>
        <end position="217"/>
    </location>
</feature>
<dbReference type="Proteomes" id="UP000604825">
    <property type="component" value="Unassembled WGS sequence"/>
</dbReference>
<feature type="transmembrane region" description="Helical" evidence="2">
    <location>
        <begin position="163"/>
        <end position="180"/>
    </location>
</feature>
<feature type="transmembrane region" description="Helical" evidence="2">
    <location>
        <begin position="7"/>
        <end position="25"/>
    </location>
</feature>
<keyword evidence="4" id="KW-1185">Reference proteome</keyword>
<keyword evidence="2" id="KW-0472">Membrane</keyword>
<feature type="transmembrane region" description="Helical" evidence="2">
    <location>
        <begin position="109"/>
        <end position="128"/>
    </location>
</feature>
<evidence type="ECO:0000313" key="4">
    <source>
        <dbReference type="Proteomes" id="UP000604825"/>
    </source>
</evidence>
<sequence length="483" mass="53332">MRTRVRLFAEGVVKMVSPVLLALALRKVDLKGEGTLFVFVQRSISPIAAVTMAFGILLMVLIWLCLSKIFARVEWLQDAASKLLVLICAILLMWLAYFILLLISMDYKVYIAIVIPSVGFITYCYICSLRGETDDGVRDRAISSDDGGAQADYERELERSVDFFAAFTVLLFLGLERLALELHLNSNHEGHDHLESTLVVSFWTCVLGVAIMFVWTVPPSPSVSNDERSDQMRRRIEASNMVLALLIAAIVLCITWAPLDAYALLVIVPPLVSFFIGIYEHLDEAQDKLNRINPTTSPGSHDVVIEMQEQQQSKQPEGESQSQSPSSSQTENQWMNTTSSLPPAPDDDSEPMNRTPSSPPDADSEPMNTTSSSPPDDSEVKPPPPLELMKFSFAGFLTVSIPSIRDCSLTSSWTQAFILFTAISVVSALQWRLLSHRAETPRAVVLAANVASFFTHVFAVAALVPFAVMADMNARLVVPDCRG</sequence>